<accession>A0ACD5IVH3</accession>
<organism evidence="1 2">
    <name type="scientific">Cronobacter turicensis</name>
    <dbReference type="NCBI Taxonomy" id="413502"/>
    <lineage>
        <taxon>Bacteria</taxon>
        <taxon>Pseudomonadati</taxon>
        <taxon>Pseudomonadota</taxon>
        <taxon>Gammaproteobacteria</taxon>
        <taxon>Enterobacterales</taxon>
        <taxon>Enterobacteriaceae</taxon>
        <taxon>Cronobacter</taxon>
    </lineage>
</organism>
<sequence length="192" mass="19836">MISGLMLRAPVSGPQRLLVIALLICDALFPLTGRAGGGQSTINFSVSGNIIRPSCNVEAPNVVKLGTFNRQELSILGANSASIPVQIKLTGCTGGLSEATATFSGQPYDNGALGTAIYANQYENGATGIGLQLINADGKPLVNLANGVSYSVPVDADTHSGNLRMIARMYSPEGKPGAGDFSSSVTINFVYQ</sequence>
<name>A0ACD5IVH3_9ENTR</name>
<reference evidence="1" key="1">
    <citation type="submission" date="2025-05" db="EMBL/GenBank/DDBJ databases">
        <title>FDA Reference Genome datasets for Cronobacter.</title>
        <authorList>
            <person name="Gopinath G.R."/>
        </authorList>
    </citation>
    <scope>NUCLEOTIDE SEQUENCE</scope>
    <source>
        <strain evidence="1">MOD1-Sh41s</strain>
    </source>
</reference>
<dbReference type="Proteomes" id="UP000244623">
    <property type="component" value="Chromosome"/>
</dbReference>
<gene>
    <name evidence="1" type="ORF">BS411_005655</name>
</gene>
<evidence type="ECO:0000313" key="2">
    <source>
        <dbReference type="Proteomes" id="UP000244623"/>
    </source>
</evidence>
<evidence type="ECO:0000313" key="1">
    <source>
        <dbReference type="EMBL" id="XSF55396.1"/>
    </source>
</evidence>
<dbReference type="EMBL" id="CP187984">
    <property type="protein sequence ID" value="XSF55396.1"/>
    <property type="molecule type" value="Genomic_DNA"/>
</dbReference>
<proteinExistence type="predicted"/>
<protein>
    <submittedName>
        <fullName evidence="1">Fimbrial protein</fullName>
    </submittedName>
</protein>